<keyword evidence="4" id="KW-1185">Reference proteome</keyword>
<evidence type="ECO:0000313" key="4">
    <source>
        <dbReference type="Proteomes" id="UP001524587"/>
    </source>
</evidence>
<accession>A0ABT1WA83</accession>
<feature type="chain" id="PRO_5047056538" description="DUF2946 domain-containing protein" evidence="2">
    <location>
        <begin position="29"/>
        <end position="116"/>
    </location>
</feature>
<dbReference type="Proteomes" id="UP001524587">
    <property type="component" value="Unassembled WGS sequence"/>
</dbReference>
<proteinExistence type="predicted"/>
<feature type="region of interest" description="Disordered" evidence="1">
    <location>
        <begin position="93"/>
        <end position="116"/>
    </location>
</feature>
<dbReference type="EMBL" id="JAMSKV010000016">
    <property type="protein sequence ID" value="MCQ8279785.1"/>
    <property type="molecule type" value="Genomic_DNA"/>
</dbReference>
<dbReference type="RefSeq" id="WP_422865275.1">
    <property type="nucleotide sequence ID" value="NZ_JAMSKV010000016.1"/>
</dbReference>
<evidence type="ECO:0000256" key="1">
    <source>
        <dbReference type="SAM" id="MobiDB-lite"/>
    </source>
</evidence>
<evidence type="ECO:0000313" key="3">
    <source>
        <dbReference type="EMBL" id="MCQ8279785.1"/>
    </source>
</evidence>
<gene>
    <name evidence="3" type="ORF">NFI95_15170</name>
</gene>
<sequence length="116" mass="12512">MRADARLLHALRALLLPLMLVFASPVQAAPAECGHQAITAPVLRHADLRTHRHVATDHCGHSAGCCAGCTANWVVPPAPLLPGTARVLRVRFAPMPRDRSSGRNAPPDQKPPRLDR</sequence>
<name>A0ABT1WA83_9PROT</name>
<evidence type="ECO:0008006" key="5">
    <source>
        <dbReference type="Google" id="ProtNLM"/>
    </source>
</evidence>
<organism evidence="3 4">
    <name type="scientific">Endosaccharibacter trunci</name>
    <dbReference type="NCBI Taxonomy" id="2812733"/>
    <lineage>
        <taxon>Bacteria</taxon>
        <taxon>Pseudomonadati</taxon>
        <taxon>Pseudomonadota</taxon>
        <taxon>Alphaproteobacteria</taxon>
        <taxon>Acetobacterales</taxon>
        <taxon>Acetobacteraceae</taxon>
        <taxon>Endosaccharibacter</taxon>
    </lineage>
</organism>
<evidence type="ECO:0000256" key="2">
    <source>
        <dbReference type="SAM" id="SignalP"/>
    </source>
</evidence>
<feature type="signal peptide" evidence="2">
    <location>
        <begin position="1"/>
        <end position="28"/>
    </location>
</feature>
<keyword evidence="2" id="KW-0732">Signal</keyword>
<comment type="caution">
    <text evidence="3">The sequence shown here is derived from an EMBL/GenBank/DDBJ whole genome shotgun (WGS) entry which is preliminary data.</text>
</comment>
<protein>
    <recommendedName>
        <fullName evidence="5">DUF2946 domain-containing protein</fullName>
    </recommendedName>
</protein>
<reference evidence="3 4" key="1">
    <citation type="submission" date="2022-06" db="EMBL/GenBank/DDBJ databases">
        <title>Endosaccharibacter gen. nov., sp. nov., endophytic bacteria isolated from sugarcane.</title>
        <authorList>
            <person name="Pitiwittayakul N."/>
            <person name="Yukphan P."/>
            <person name="Charoenyingcharoen P."/>
            <person name="Tanasupawat S."/>
        </authorList>
    </citation>
    <scope>NUCLEOTIDE SEQUENCE [LARGE SCALE GENOMIC DNA]</scope>
    <source>
        <strain evidence="3 4">KSS8</strain>
    </source>
</reference>